<accession>A0A6N8U5K0</accession>
<dbReference type="GO" id="GO:0046914">
    <property type="term" value="F:transition metal ion binding"/>
    <property type="evidence" value="ECO:0007669"/>
    <property type="project" value="InterPro"/>
</dbReference>
<dbReference type="EMBL" id="WUUQ01000002">
    <property type="protein sequence ID" value="MXQ73478.1"/>
    <property type="molecule type" value="Genomic_DNA"/>
</dbReference>
<reference evidence="3 4" key="1">
    <citation type="submission" date="2019-12" db="EMBL/GenBank/DDBJ databases">
        <authorList>
            <person name="Yang R."/>
        </authorList>
    </citation>
    <scope>NUCLEOTIDE SEQUENCE [LARGE SCALE GENOMIC DNA]</scope>
    <source>
        <strain evidence="3 4">DONG20-135</strain>
    </source>
</reference>
<dbReference type="AlphaFoldDB" id="A0A6N8U5K0"/>
<name>A0A6N8U5K0_9FIRM</name>
<dbReference type="Pfam" id="PF04023">
    <property type="entry name" value="FeoA"/>
    <property type="match status" value="1"/>
</dbReference>
<dbReference type="SMART" id="SM00899">
    <property type="entry name" value="FeoA"/>
    <property type="match status" value="1"/>
</dbReference>
<dbReference type="InterPro" id="IPR008988">
    <property type="entry name" value="Transcriptional_repressor_C"/>
</dbReference>
<protein>
    <submittedName>
        <fullName evidence="3">Ferrous iron transport protein A</fullName>
    </submittedName>
</protein>
<dbReference type="InterPro" id="IPR038157">
    <property type="entry name" value="FeoA_core_dom"/>
</dbReference>
<comment type="caution">
    <text evidence="3">The sequence shown here is derived from an EMBL/GenBank/DDBJ whole genome shotgun (WGS) entry which is preliminary data.</text>
</comment>
<keyword evidence="1" id="KW-0408">Iron</keyword>
<reference evidence="3 4" key="2">
    <citation type="submission" date="2020-01" db="EMBL/GenBank/DDBJ databases">
        <title>Clostridiaceae sp. nov. isolated from the gut of human by culturomics.</title>
        <authorList>
            <person name="Chang Y."/>
        </authorList>
    </citation>
    <scope>NUCLEOTIDE SEQUENCE [LARGE SCALE GENOMIC DNA]</scope>
    <source>
        <strain evidence="3 4">DONG20-135</strain>
    </source>
</reference>
<dbReference type="Gene3D" id="2.30.30.90">
    <property type="match status" value="1"/>
</dbReference>
<dbReference type="SUPFAM" id="SSF50037">
    <property type="entry name" value="C-terminal domain of transcriptional repressors"/>
    <property type="match status" value="1"/>
</dbReference>
<sequence length="74" mass="8333">MNLSEMALLKECEIRTLHHQGSMKRRLLDLGIMEGARIKPILSGTHEGMRAYLIKGTLIALRKSETDLIDVESV</sequence>
<evidence type="ECO:0000313" key="3">
    <source>
        <dbReference type="EMBL" id="MXQ73478.1"/>
    </source>
</evidence>
<gene>
    <name evidence="3" type="ORF">GSF08_05975</name>
</gene>
<keyword evidence="4" id="KW-1185">Reference proteome</keyword>
<evidence type="ECO:0000256" key="1">
    <source>
        <dbReference type="ARBA" id="ARBA00023004"/>
    </source>
</evidence>
<dbReference type="Proteomes" id="UP000434036">
    <property type="component" value="Unassembled WGS sequence"/>
</dbReference>
<evidence type="ECO:0000259" key="2">
    <source>
        <dbReference type="SMART" id="SM00899"/>
    </source>
</evidence>
<proteinExistence type="predicted"/>
<organism evidence="3 4">
    <name type="scientific">Copranaerobaculum intestinale</name>
    <dbReference type="NCBI Taxonomy" id="2692629"/>
    <lineage>
        <taxon>Bacteria</taxon>
        <taxon>Bacillati</taxon>
        <taxon>Bacillota</taxon>
        <taxon>Erysipelotrichia</taxon>
        <taxon>Erysipelotrichales</taxon>
        <taxon>Erysipelotrichaceae</taxon>
        <taxon>Copranaerobaculum</taxon>
    </lineage>
</organism>
<dbReference type="RefSeq" id="WP_160624924.1">
    <property type="nucleotide sequence ID" value="NZ_WUUQ01000002.1"/>
</dbReference>
<dbReference type="InterPro" id="IPR007167">
    <property type="entry name" value="Fe-transptr_FeoA-like"/>
</dbReference>
<evidence type="ECO:0000313" key="4">
    <source>
        <dbReference type="Proteomes" id="UP000434036"/>
    </source>
</evidence>
<feature type="domain" description="Ferrous iron transporter FeoA-like" evidence="2">
    <location>
        <begin position="1"/>
        <end position="73"/>
    </location>
</feature>